<protein>
    <submittedName>
        <fullName evidence="2">Uncharacterized protein</fullName>
    </submittedName>
</protein>
<reference evidence="2" key="1">
    <citation type="submission" date="2022-11" db="UniProtKB">
        <authorList>
            <consortium name="EnsemblMetazoa"/>
        </authorList>
    </citation>
    <scope>IDENTIFICATION</scope>
</reference>
<dbReference type="OrthoDB" id="192748at2759"/>
<dbReference type="EnsemblMetazoa" id="XM_021048163.1">
    <property type="protein sequence ID" value="XP_020903822.1"/>
    <property type="gene ID" value="LOC110242208"/>
</dbReference>
<dbReference type="KEGG" id="epa:110242208"/>
<keyword evidence="1" id="KW-0472">Membrane</keyword>
<keyword evidence="1" id="KW-1133">Transmembrane helix</keyword>
<sequence length="103" mass="12058">MADHRGKIPVGKGIPSESELLKPLIFPNSQRAFKIFNSVLAAGITVYFVFFHKFPQEDHCFMPIRNFVEEQKANFFRVRPEDEDYIKQKAAELRREEELKKTA</sequence>
<evidence type="ECO:0000313" key="2">
    <source>
        <dbReference type="EnsemblMetazoa" id="XP_020903822.1"/>
    </source>
</evidence>
<feature type="transmembrane region" description="Helical" evidence="1">
    <location>
        <begin position="32"/>
        <end position="51"/>
    </location>
</feature>
<dbReference type="GeneID" id="110242208"/>
<keyword evidence="1" id="KW-0812">Transmembrane</keyword>
<dbReference type="AlphaFoldDB" id="A0A913XG14"/>
<evidence type="ECO:0000313" key="3">
    <source>
        <dbReference type="Proteomes" id="UP000887567"/>
    </source>
</evidence>
<keyword evidence="3" id="KW-1185">Reference proteome</keyword>
<evidence type="ECO:0000256" key="1">
    <source>
        <dbReference type="SAM" id="Phobius"/>
    </source>
</evidence>
<organism evidence="2 3">
    <name type="scientific">Exaiptasia diaphana</name>
    <name type="common">Tropical sea anemone</name>
    <name type="synonym">Aiptasia pulchella</name>
    <dbReference type="NCBI Taxonomy" id="2652724"/>
    <lineage>
        <taxon>Eukaryota</taxon>
        <taxon>Metazoa</taxon>
        <taxon>Cnidaria</taxon>
        <taxon>Anthozoa</taxon>
        <taxon>Hexacorallia</taxon>
        <taxon>Actiniaria</taxon>
        <taxon>Aiptasiidae</taxon>
        <taxon>Exaiptasia</taxon>
    </lineage>
</organism>
<dbReference type="RefSeq" id="XP_020903822.1">
    <property type="nucleotide sequence ID" value="XM_021048163.1"/>
</dbReference>
<name>A0A913XG14_EXADI</name>
<proteinExistence type="predicted"/>
<dbReference type="Proteomes" id="UP000887567">
    <property type="component" value="Unplaced"/>
</dbReference>
<accession>A0A913XG14</accession>